<evidence type="ECO:0000313" key="2">
    <source>
        <dbReference type="Proteomes" id="UP001432027"/>
    </source>
</evidence>
<comment type="caution">
    <text evidence="1">The sequence shown here is derived from an EMBL/GenBank/DDBJ whole genome shotgun (WGS) entry which is preliminary data.</text>
</comment>
<reference evidence="1" key="1">
    <citation type="submission" date="2023-10" db="EMBL/GenBank/DDBJ databases">
        <title>Genome assembly of Pristionchus species.</title>
        <authorList>
            <person name="Yoshida K."/>
            <person name="Sommer R.J."/>
        </authorList>
    </citation>
    <scope>NUCLEOTIDE SEQUENCE</scope>
    <source>
        <strain evidence="1">RS0144</strain>
    </source>
</reference>
<accession>A0AAV5SDA9</accession>
<organism evidence="1 2">
    <name type="scientific">Pristionchus entomophagus</name>
    <dbReference type="NCBI Taxonomy" id="358040"/>
    <lineage>
        <taxon>Eukaryota</taxon>
        <taxon>Metazoa</taxon>
        <taxon>Ecdysozoa</taxon>
        <taxon>Nematoda</taxon>
        <taxon>Chromadorea</taxon>
        <taxon>Rhabditida</taxon>
        <taxon>Rhabditina</taxon>
        <taxon>Diplogasteromorpha</taxon>
        <taxon>Diplogasteroidea</taxon>
        <taxon>Neodiplogasteridae</taxon>
        <taxon>Pristionchus</taxon>
    </lineage>
</organism>
<name>A0AAV5SDA9_9BILA</name>
<gene>
    <name evidence="1" type="ORF">PENTCL1PPCAC_2358</name>
</gene>
<keyword evidence="2" id="KW-1185">Reference proteome</keyword>
<dbReference type="Proteomes" id="UP001432027">
    <property type="component" value="Unassembled WGS sequence"/>
</dbReference>
<feature type="non-terminal residue" evidence="1">
    <location>
        <position position="1"/>
    </location>
</feature>
<protein>
    <submittedName>
        <fullName evidence="1">Uncharacterized protein</fullName>
    </submittedName>
</protein>
<dbReference type="SUPFAM" id="SSF57850">
    <property type="entry name" value="RING/U-box"/>
    <property type="match status" value="1"/>
</dbReference>
<dbReference type="AlphaFoldDB" id="A0AAV5SDA9"/>
<sequence length="67" mass="7505">KKKKRGKDEEGVSPSKRCSCGVTCENEPLPNFPSEKECDHEVCVECLAKTLEENERDSIVSANRHTV</sequence>
<evidence type="ECO:0000313" key="1">
    <source>
        <dbReference type="EMBL" id="GMS80183.1"/>
    </source>
</evidence>
<dbReference type="EMBL" id="BTSX01000001">
    <property type="protein sequence ID" value="GMS80183.1"/>
    <property type="molecule type" value="Genomic_DNA"/>
</dbReference>
<proteinExistence type="predicted"/>